<dbReference type="CDD" id="cd03785">
    <property type="entry name" value="GT28_MurG"/>
    <property type="match status" value="1"/>
</dbReference>
<evidence type="ECO:0000256" key="1">
    <source>
        <dbReference type="ARBA" id="ARBA00023136"/>
    </source>
</evidence>
<dbReference type="SUPFAM" id="SSF53756">
    <property type="entry name" value="UDP-Glycosyltransferase/glycogen phosphorylase"/>
    <property type="match status" value="1"/>
</dbReference>
<gene>
    <name evidence="3" type="ORF">B1P95_14235</name>
</gene>
<comment type="caution">
    <text evidence="3">The sequence shown here is derived from an EMBL/GenBank/DDBJ whole genome shotgun (WGS) entry which is preliminary data.</text>
</comment>
<dbReference type="InterPro" id="IPR007235">
    <property type="entry name" value="Glyco_trans_28_C"/>
</dbReference>
<dbReference type="Pfam" id="PF04101">
    <property type="entry name" value="Glyco_tran_28_C"/>
    <property type="match status" value="1"/>
</dbReference>
<evidence type="ECO:0000259" key="2">
    <source>
        <dbReference type="Pfam" id="PF04101"/>
    </source>
</evidence>
<sequence>NMAEVMASSDLLVGRAGATSIAEFTALGLPAVLVPSPYVTNDHQTKNAMSLVHAGAAKMIADNELTGESLSQTVNEIMGDEELQKQMCRASKEQGIPDASKRLYDLVKQIIKK</sequence>
<dbReference type="AlphaFoldDB" id="A0A1S8KJK7"/>
<evidence type="ECO:0000313" key="4">
    <source>
        <dbReference type="Proteomes" id="UP000191171"/>
    </source>
</evidence>
<dbReference type="PANTHER" id="PTHR21015">
    <property type="entry name" value="UDP-N-ACETYLGLUCOSAMINE--N-ACETYLMURAMYL-(PENTAPEPTIDE) PYROPHOSPHORYL-UNDECAPRENOL N-ACETYLGLUCOSAMINE TRANSFERASE 1"/>
    <property type="match status" value="1"/>
</dbReference>
<keyword evidence="3" id="KW-0808">Transferase</keyword>
<dbReference type="EMBL" id="MVGJ01000138">
    <property type="protein sequence ID" value="OOL79872.1"/>
    <property type="molecule type" value="Genomic_DNA"/>
</dbReference>
<feature type="domain" description="Glycosyl transferase family 28 C-terminal" evidence="2">
    <location>
        <begin position="1"/>
        <end position="103"/>
    </location>
</feature>
<organism evidence="3 4">
    <name type="scientific">Enterococcus faecium</name>
    <name type="common">Streptococcus faecium</name>
    <dbReference type="NCBI Taxonomy" id="1352"/>
    <lineage>
        <taxon>Bacteria</taxon>
        <taxon>Bacillati</taxon>
        <taxon>Bacillota</taxon>
        <taxon>Bacilli</taxon>
        <taxon>Lactobacillales</taxon>
        <taxon>Enterococcaceae</taxon>
        <taxon>Enterococcus</taxon>
    </lineage>
</organism>
<name>A0A1S8KJK7_ENTFC</name>
<proteinExistence type="predicted"/>
<accession>A0A1S8KJK7</accession>
<dbReference type="PANTHER" id="PTHR21015:SF22">
    <property type="entry name" value="GLYCOSYLTRANSFERASE"/>
    <property type="match status" value="1"/>
</dbReference>
<dbReference type="GO" id="GO:0016758">
    <property type="term" value="F:hexosyltransferase activity"/>
    <property type="evidence" value="ECO:0007669"/>
    <property type="project" value="InterPro"/>
</dbReference>
<keyword evidence="1" id="KW-0472">Membrane</keyword>
<dbReference type="Proteomes" id="UP000191171">
    <property type="component" value="Unassembled WGS sequence"/>
</dbReference>
<reference evidence="3 4" key="1">
    <citation type="submission" date="2017-02" db="EMBL/GenBank/DDBJ databases">
        <title>Clonality and virulence of isolates of VRE in Hematopoietic Stem Cell Transplanted (HSCT) patients.</title>
        <authorList>
            <person name="Marchi A.P."/>
            <person name="Martins R.C."/>
            <person name="Marie S.K."/>
            <person name="Levin A.S."/>
            <person name="Costa S.F."/>
        </authorList>
    </citation>
    <scope>NUCLEOTIDE SEQUENCE [LARGE SCALE GENOMIC DNA]</scope>
    <source>
        <strain evidence="3 4">LIM1759</strain>
    </source>
</reference>
<evidence type="ECO:0000313" key="3">
    <source>
        <dbReference type="EMBL" id="OOL79872.1"/>
    </source>
</evidence>
<feature type="non-terminal residue" evidence="3">
    <location>
        <position position="1"/>
    </location>
</feature>
<dbReference type="Gene3D" id="3.40.50.2000">
    <property type="entry name" value="Glycogen Phosphorylase B"/>
    <property type="match status" value="1"/>
</dbReference>
<protein>
    <submittedName>
        <fullName evidence="3">UDP-N-acetylglucosamine--N-acetylmuramyl-(Pentapeptide) pyrophosphoryl-undecaprenol N-acetylglucosamine transferase</fullName>
    </submittedName>
</protein>